<feature type="region of interest" description="Disordered" evidence="1">
    <location>
        <begin position="107"/>
        <end position="142"/>
    </location>
</feature>
<proteinExistence type="predicted"/>
<evidence type="ECO:0000256" key="1">
    <source>
        <dbReference type="SAM" id="MobiDB-lite"/>
    </source>
</evidence>
<feature type="compositionally biased region" description="Basic residues" evidence="1">
    <location>
        <begin position="125"/>
        <end position="134"/>
    </location>
</feature>
<evidence type="ECO:0000313" key="3">
    <source>
        <dbReference type="EMBL" id="VFJ44849.1"/>
    </source>
</evidence>
<dbReference type="PROSITE" id="PS51257">
    <property type="entry name" value="PROKAR_LIPOPROTEIN"/>
    <property type="match status" value="1"/>
</dbReference>
<gene>
    <name evidence="3" type="ORF">BECKDK2373B_GA0170837_100826</name>
    <name evidence="2" type="ORF">BECKDK2373C_GA0170839_100916</name>
</gene>
<reference evidence="2" key="1">
    <citation type="submission" date="2019-02" db="EMBL/GenBank/DDBJ databases">
        <authorList>
            <person name="Gruber-Vodicka R. H."/>
            <person name="Seah K. B. B."/>
        </authorList>
    </citation>
    <scope>NUCLEOTIDE SEQUENCE</scope>
    <source>
        <strain evidence="2">BECK_DK161</strain>
        <strain evidence="3">BECK_DK47</strain>
    </source>
</reference>
<dbReference type="EMBL" id="CAADEY010000009">
    <property type="protein sequence ID" value="VFJ44693.1"/>
    <property type="molecule type" value="Genomic_DNA"/>
</dbReference>
<organism evidence="2">
    <name type="scientific">Candidatus Kentrum sp. DK</name>
    <dbReference type="NCBI Taxonomy" id="2126562"/>
    <lineage>
        <taxon>Bacteria</taxon>
        <taxon>Pseudomonadati</taxon>
        <taxon>Pseudomonadota</taxon>
        <taxon>Gammaproteobacteria</taxon>
        <taxon>Candidatus Kentrum</taxon>
    </lineage>
</organism>
<dbReference type="EMBL" id="CAADEX010000008">
    <property type="protein sequence ID" value="VFJ44849.1"/>
    <property type="molecule type" value="Genomic_DNA"/>
</dbReference>
<name>A0A450RZF1_9GAMM</name>
<dbReference type="AlphaFoldDB" id="A0A450RZF1"/>
<sequence length="176" mass="19498">MFPLWKPSIVKWASTYHSPSVLVLLGCGGGRFRVRNRRNLVFWQQVARYFQGGVDAYPFSRSAKLRLLARPRPQPNPVTVPGTGSRHLPAGMTWRAFSNLVRKNSPIPSSRQGLAGPGGQGWHATPHKFSRNRNRPPTNPKHSRGCVNCCGGIAYLQQESIAARSLPDYSNLPEVG</sequence>
<evidence type="ECO:0000313" key="2">
    <source>
        <dbReference type="EMBL" id="VFJ44693.1"/>
    </source>
</evidence>
<accession>A0A450RZF1</accession>
<protein>
    <submittedName>
        <fullName evidence="2">Uncharacterized protein</fullName>
    </submittedName>
</protein>